<comment type="similarity">
    <text evidence="5">Belongs to the bacterial solute-binding protein PotD/PotF family.</text>
</comment>
<dbReference type="InterPro" id="IPR001188">
    <property type="entry name" value="Sperm_putr-bd"/>
</dbReference>
<evidence type="ECO:0000313" key="7">
    <source>
        <dbReference type="EMBL" id="MCB5362146.1"/>
    </source>
</evidence>
<evidence type="ECO:0000256" key="3">
    <source>
        <dbReference type="ARBA" id="ARBA00022729"/>
    </source>
</evidence>
<feature type="chain" id="PRO_5046823641" description="Putrescine-binding periplasmic protein" evidence="6">
    <location>
        <begin position="25"/>
        <end position="372"/>
    </location>
</feature>
<keyword evidence="8" id="KW-1185">Reference proteome</keyword>
<dbReference type="PIRSF" id="PIRSF019574">
    <property type="entry name" value="Periplasmic_polyamine_BP"/>
    <property type="match status" value="1"/>
</dbReference>
<evidence type="ECO:0000256" key="2">
    <source>
        <dbReference type="ARBA" id="ARBA00022448"/>
    </source>
</evidence>
<keyword evidence="3 6" id="KW-0732">Signal</keyword>
<dbReference type="CDD" id="cd13659">
    <property type="entry name" value="PBP2_PotF"/>
    <property type="match status" value="1"/>
</dbReference>
<protein>
    <recommendedName>
        <fullName evidence="5">Putrescine-binding periplasmic protein</fullName>
    </recommendedName>
</protein>
<comment type="caution">
    <text evidence="7">The sequence shown here is derived from an EMBL/GenBank/DDBJ whole genome shotgun (WGS) entry which is preliminary data.</text>
</comment>
<reference evidence="7 8" key="1">
    <citation type="submission" date="2020-07" db="EMBL/GenBank/DDBJ databases">
        <title>Pusillimonas sp. nov., isolated from poultry manure in Taiwan.</title>
        <authorList>
            <person name="Lin S.-Y."/>
            <person name="Tang Y.-S."/>
            <person name="Young C.-C."/>
        </authorList>
    </citation>
    <scope>NUCLEOTIDE SEQUENCE [LARGE SCALE GENOMIC DNA]</scope>
    <source>
        <strain evidence="7 8">CC-YST705</strain>
    </source>
</reference>
<proteinExistence type="inferred from homology"/>
<dbReference type="Pfam" id="PF13416">
    <property type="entry name" value="SBP_bac_8"/>
    <property type="match status" value="1"/>
</dbReference>
<comment type="function">
    <text evidence="5">Required for the activity of the bacterial periplasmic transport system of putrescine.</text>
</comment>
<keyword evidence="2 5" id="KW-0813">Transport</keyword>
<dbReference type="PANTHER" id="PTHR30222:SF12">
    <property type="entry name" value="NORSPERMIDINE SENSOR"/>
    <property type="match status" value="1"/>
</dbReference>
<feature type="signal peptide" evidence="6">
    <location>
        <begin position="1"/>
        <end position="24"/>
    </location>
</feature>
<sequence length="372" mass="41255">MHFIAAKRWLAGAALALTVPVSWAQGKVVNIYNWAEYTAPDTLSGFEAATGIKPRYDVYDSNDTLQAKLLTGKSGYDVVVPSTHYAGRLLKAGLFQELDKTQLPNWQHLDPDIMALVAEVDPGNRYLVPWGYGTNGLGYNVTKVQELLGADAPLDSWDMLFKPENAEKLKSCGISILDEAAQVFPAVLHYLGKNPNSTDPEDYREATELLKKIRPYIRQFSSSGYIDELAGGDLCMVYGFSGDVMIARDRAQQAGKRFEIDYYLPKGGAPAWFDTMAIPKGAANVDAAHAFINYIETPQVHAAITNTMFYPNANKAAREFVKPEVANNPMIYPPSEVSRQLFVIKTPDLPARDLQKLLALQTRLWSELKTGR</sequence>
<dbReference type="SUPFAM" id="SSF53850">
    <property type="entry name" value="Periplasmic binding protein-like II"/>
    <property type="match status" value="1"/>
</dbReference>
<accession>A0ABS8C7Y5</accession>
<dbReference type="PRINTS" id="PR00909">
    <property type="entry name" value="SPERMDNBNDNG"/>
</dbReference>
<gene>
    <name evidence="7" type="ORF">H0484_00010</name>
</gene>
<dbReference type="Proteomes" id="UP000776983">
    <property type="component" value="Unassembled WGS sequence"/>
</dbReference>
<dbReference type="Gene3D" id="3.40.190.10">
    <property type="entry name" value="Periplasmic binding protein-like II"/>
    <property type="match status" value="2"/>
</dbReference>
<dbReference type="InterPro" id="IPR006059">
    <property type="entry name" value="SBP"/>
</dbReference>
<organism evidence="7 8">
    <name type="scientific">Mesopusillimonas faecipullorum</name>
    <dbReference type="NCBI Taxonomy" id="2755040"/>
    <lineage>
        <taxon>Bacteria</taxon>
        <taxon>Pseudomonadati</taxon>
        <taxon>Pseudomonadota</taxon>
        <taxon>Betaproteobacteria</taxon>
        <taxon>Burkholderiales</taxon>
        <taxon>Alcaligenaceae</taxon>
        <taxon>Mesopusillimonas</taxon>
    </lineage>
</organism>
<name>A0ABS8C7Y5_9BURK</name>
<evidence type="ECO:0000256" key="5">
    <source>
        <dbReference type="PIRNR" id="PIRNR019574"/>
    </source>
</evidence>
<comment type="subcellular location">
    <subcellularLocation>
        <location evidence="1 5">Periplasm</location>
    </subcellularLocation>
</comment>
<dbReference type="RefSeq" id="WP_226952372.1">
    <property type="nucleotide sequence ID" value="NZ_JACDXW010000001.1"/>
</dbReference>
<evidence type="ECO:0000313" key="8">
    <source>
        <dbReference type="Proteomes" id="UP000776983"/>
    </source>
</evidence>
<dbReference type="EMBL" id="JACDXW010000001">
    <property type="protein sequence ID" value="MCB5362146.1"/>
    <property type="molecule type" value="Genomic_DNA"/>
</dbReference>
<evidence type="ECO:0000256" key="4">
    <source>
        <dbReference type="ARBA" id="ARBA00022764"/>
    </source>
</evidence>
<dbReference type="PANTHER" id="PTHR30222">
    <property type="entry name" value="SPERMIDINE/PUTRESCINE-BINDING PERIPLASMIC PROTEIN"/>
    <property type="match status" value="1"/>
</dbReference>
<keyword evidence="4 5" id="KW-0574">Periplasm</keyword>
<evidence type="ECO:0000256" key="1">
    <source>
        <dbReference type="ARBA" id="ARBA00004418"/>
    </source>
</evidence>
<evidence type="ECO:0000256" key="6">
    <source>
        <dbReference type="SAM" id="SignalP"/>
    </source>
</evidence>